<feature type="compositionally biased region" description="Polar residues" evidence="10">
    <location>
        <begin position="373"/>
        <end position="384"/>
    </location>
</feature>
<dbReference type="STRING" id="1182545.A0A072P4Z6"/>
<keyword evidence="6" id="KW-0804">Transcription</keyword>
<dbReference type="InterPro" id="IPR036427">
    <property type="entry name" value="Bromodomain-like_sf"/>
</dbReference>
<sequence>MSSKRRSGPAGLPEDFAATPDPKRRKRNDDTFFPDVETAETTTEEGLKLIAQLKKSQDKNGRNVAIHFIDLPSREEYPDYYQQTAMPLSLNMIELRLQKREYKNMEQLEADLKRMVQNAKDYNHNRSPIFEDAERIRKALSNYMPKHNPAYLRPEYRAYPTPIPQELADRVRESSHGSSEVLVQPEKIKLHFSRDGARRRSEARPSTPRDLQAEVKTQLVAFLDELSEQDDAINFEERVSRKDYPDYYKTISKPTSISDVRAMVQKDAIQDWDSLAREVRLIWDNAKQYNQEDSDIYAMAEKLESWSEPELQDRGAAPRRNLKLSLSQPTKPKALRLTMGSSTPTPTVLGGTIDSESLRRQREETGHALSRAQRANSRVHQANGSTPVPSSAAVSVRRSMSAITEPKDTVMSDANGRSTPQAEDAVLKASQTPGPAQLPTPVQESELQDPAAPLTNGVHNHEQPATSPKRQVADLSKQQSNNPFERRGRDPGKDLSTALIASVTWMTNPNSPSDPKWKLIRYASPARTQTSYLICLPMNHQYIRVIPHLTRELHSRRRHRLYVTVNGQTLEEPNSTSFDGAYDMQLKLGDNEIVVEVVADLKEGEKKEYAPPQLQLDYEKCSMLINLGLVPIDG</sequence>
<reference evidence="12 13" key="1">
    <citation type="submission" date="2013-03" db="EMBL/GenBank/DDBJ databases">
        <title>The Genome Sequence of Exophiala aquamarina CBS 119918.</title>
        <authorList>
            <consortium name="The Broad Institute Genomics Platform"/>
            <person name="Cuomo C."/>
            <person name="de Hoog S."/>
            <person name="Gorbushina A."/>
            <person name="Walker B."/>
            <person name="Young S.K."/>
            <person name="Zeng Q."/>
            <person name="Gargeya S."/>
            <person name="Fitzgerald M."/>
            <person name="Haas B."/>
            <person name="Abouelleil A."/>
            <person name="Allen A.W."/>
            <person name="Alvarado L."/>
            <person name="Arachchi H.M."/>
            <person name="Berlin A.M."/>
            <person name="Chapman S.B."/>
            <person name="Gainer-Dewar J."/>
            <person name="Goldberg J."/>
            <person name="Griggs A."/>
            <person name="Gujja S."/>
            <person name="Hansen M."/>
            <person name="Howarth C."/>
            <person name="Imamovic A."/>
            <person name="Ireland A."/>
            <person name="Larimer J."/>
            <person name="McCowan C."/>
            <person name="Murphy C."/>
            <person name="Pearson M."/>
            <person name="Poon T.W."/>
            <person name="Priest M."/>
            <person name="Roberts A."/>
            <person name="Saif S."/>
            <person name="Shea T."/>
            <person name="Sisk P."/>
            <person name="Sykes S."/>
            <person name="Wortman J."/>
            <person name="Nusbaum C."/>
            <person name="Birren B."/>
        </authorList>
    </citation>
    <scope>NUCLEOTIDE SEQUENCE [LARGE SCALE GENOMIC DNA]</scope>
    <source>
        <strain evidence="12 13">CBS 119918</strain>
    </source>
</reference>
<evidence type="ECO:0000256" key="10">
    <source>
        <dbReference type="SAM" id="MobiDB-lite"/>
    </source>
</evidence>
<dbReference type="VEuPathDB" id="FungiDB:A1O9_09494"/>
<evidence type="ECO:0000256" key="3">
    <source>
        <dbReference type="ARBA" id="ARBA00022853"/>
    </source>
</evidence>
<keyword evidence="2" id="KW-0677">Repeat</keyword>
<keyword evidence="5 8" id="KW-0103">Bromodomain</keyword>
<evidence type="ECO:0000313" key="13">
    <source>
        <dbReference type="Proteomes" id="UP000027920"/>
    </source>
</evidence>
<comment type="subcellular location">
    <subcellularLocation>
        <location evidence="1">Nucleus</location>
    </subcellularLocation>
</comment>
<dbReference type="Pfam" id="PF00439">
    <property type="entry name" value="Bromodomain"/>
    <property type="match status" value="2"/>
</dbReference>
<evidence type="ECO:0000256" key="9">
    <source>
        <dbReference type="SAM" id="Coils"/>
    </source>
</evidence>
<keyword evidence="7" id="KW-0539">Nucleus</keyword>
<dbReference type="SUPFAM" id="SSF47370">
    <property type="entry name" value="Bromodomain"/>
    <property type="match status" value="2"/>
</dbReference>
<dbReference type="AlphaFoldDB" id="A0A072P4Z6"/>
<evidence type="ECO:0000256" key="1">
    <source>
        <dbReference type="ARBA" id="ARBA00004123"/>
    </source>
</evidence>
<feature type="domain" description="Bromo" evidence="11">
    <location>
        <begin position="227"/>
        <end position="297"/>
    </location>
</feature>
<dbReference type="PRINTS" id="PR00503">
    <property type="entry name" value="BROMODOMAIN"/>
</dbReference>
<dbReference type="CDD" id="cd04369">
    <property type="entry name" value="Bromodomain"/>
    <property type="match status" value="2"/>
</dbReference>
<feature type="region of interest" description="Disordered" evidence="10">
    <location>
        <begin position="1"/>
        <end position="43"/>
    </location>
</feature>
<evidence type="ECO:0000256" key="8">
    <source>
        <dbReference type="PROSITE-ProRule" id="PRU00035"/>
    </source>
</evidence>
<evidence type="ECO:0000313" key="12">
    <source>
        <dbReference type="EMBL" id="KEF54328.1"/>
    </source>
</evidence>
<dbReference type="GO" id="GO:0006368">
    <property type="term" value="P:transcription elongation by RNA polymerase II"/>
    <property type="evidence" value="ECO:0007669"/>
    <property type="project" value="TreeGrafter"/>
</dbReference>
<organism evidence="12 13">
    <name type="scientific">Exophiala aquamarina CBS 119918</name>
    <dbReference type="NCBI Taxonomy" id="1182545"/>
    <lineage>
        <taxon>Eukaryota</taxon>
        <taxon>Fungi</taxon>
        <taxon>Dikarya</taxon>
        <taxon>Ascomycota</taxon>
        <taxon>Pezizomycotina</taxon>
        <taxon>Eurotiomycetes</taxon>
        <taxon>Chaetothyriomycetidae</taxon>
        <taxon>Chaetothyriales</taxon>
        <taxon>Herpotrichiellaceae</taxon>
        <taxon>Exophiala</taxon>
    </lineage>
</organism>
<dbReference type="RefSeq" id="XP_013256918.1">
    <property type="nucleotide sequence ID" value="XM_013401464.1"/>
</dbReference>
<feature type="compositionally biased region" description="Low complexity" evidence="10">
    <location>
        <begin position="385"/>
        <end position="402"/>
    </location>
</feature>
<comment type="caution">
    <text evidence="12">The sequence shown here is derived from an EMBL/GenBank/DDBJ whole genome shotgun (WGS) entry which is preliminary data.</text>
</comment>
<proteinExistence type="predicted"/>
<dbReference type="Proteomes" id="UP000027920">
    <property type="component" value="Unassembled WGS sequence"/>
</dbReference>
<gene>
    <name evidence="12" type="ORF">A1O9_09494</name>
</gene>
<dbReference type="GeneID" id="25284403"/>
<feature type="domain" description="Bromo" evidence="11">
    <location>
        <begin position="60"/>
        <end position="130"/>
    </location>
</feature>
<dbReference type="InterPro" id="IPR037382">
    <property type="entry name" value="Rsc/polybromo"/>
</dbReference>
<evidence type="ECO:0000256" key="4">
    <source>
        <dbReference type="ARBA" id="ARBA00023015"/>
    </source>
</evidence>
<evidence type="ECO:0000259" key="11">
    <source>
        <dbReference type="PROSITE" id="PS50014"/>
    </source>
</evidence>
<feature type="compositionally biased region" description="Basic and acidic residues" evidence="10">
    <location>
        <begin position="356"/>
        <end position="366"/>
    </location>
</feature>
<evidence type="ECO:0000256" key="7">
    <source>
        <dbReference type="ARBA" id="ARBA00023242"/>
    </source>
</evidence>
<keyword evidence="9" id="KW-0175">Coiled coil</keyword>
<dbReference type="PANTHER" id="PTHR16062:SF19">
    <property type="entry name" value="PROTEIN POLYBROMO-1"/>
    <property type="match status" value="1"/>
</dbReference>
<evidence type="ECO:0000256" key="5">
    <source>
        <dbReference type="ARBA" id="ARBA00023117"/>
    </source>
</evidence>
<accession>A0A072P4Z6</accession>
<dbReference type="EMBL" id="AMGV01000010">
    <property type="protein sequence ID" value="KEF54328.1"/>
    <property type="molecule type" value="Genomic_DNA"/>
</dbReference>
<keyword evidence="4" id="KW-0805">Transcription regulation</keyword>
<dbReference type="Pfam" id="PF22994">
    <property type="entry name" value="RSC4_Ig_like"/>
    <property type="match status" value="1"/>
</dbReference>
<name>A0A072P4Z6_9EURO</name>
<dbReference type="InterPro" id="IPR054551">
    <property type="entry name" value="RSC4_Ig-like"/>
</dbReference>
<dbReference type="Gene3D" id="1.20.920.10">
    <property type="entry name" value="Bromodomain-like"/>
    <property type="match status" value="2"/>
</dbReference>
<evidence type="ECO:0000256" key="2">
    <source>
        <dbReference type="ARBA" id="ARBA00022737"/>
    </source>
</evidence>
<feature type="region of interest" description="Disordered" evidence="10">
    <location>
        <begin position="307"/>
        <end position="493"/>
    </location>
</feature>
<dbReference type="HOGENOM" id="CLU_012767_0_0_1"/>
<keyword evidence="13" id="KW-1185">Reference proteome</keyword>
<dbReference type="PROSITE" id="PS50014">
    <property type="entry name" value="BROMODOMAIN_2"/>
    <property type="match status" value="2"/>
</dbReference>
<dbReference type="PANTHER" id="PTHR16062">
    <property type="entry name" value="SWI/SNF-RELATED"/>
    <property type="match status" value="1"/>
</dbReference>
<feature type="compositionally biased region" description="Basic and acidic residues" evidence="10">
    <location>
        <begin position="484"/>
        <end position="493"/>
    </location>
</feature>
<keyword evidence="3" id="KW-0156">Chromatin regulator</keyword>
<evidence type="ECO:0000256" key="6">
    <source>
        <dbReference type="ARBA" id="ARBA00023163"/>
    </source>
</evidence>
<dbReference type="GO" id="GO:0006338">
    <property type="term" value="P:chromatin remodeling"/>
    <property type="evidence" value="ECO:0007669"/>
    <property type="project" value="InterPro"/>
</dbReference>
<dbReference type="OrthoDB" id="6017at2759"/>
<dbReference type="InterPro" id="IPR001487">
    <property type="entry name" value="Bromodomain"/>
</dbReference>
<protein>
    <recommendedName>
        <fullName evidence="11">Bromo domain-containing protein</fullName>
    </recommendedName>
</protein>
<dbReference type="SMART" id="SM00297">
    <property type="entry name" value="BROMO"/>
    <property type="match status" value="2"/>
</dbReference>
<dbReference type="GO" id="GO:0016586">
    <property type="term" value="C:RSC-type complex"/>
    <property type="evidence" value="ECO:0007669"/>
    <property type="project" value="InterPro"/>
</dbReference>
<dbReference type="GO" id="GO:0003682">
    <property type="term" value="F:chromatin binding"/>
    <property type="evidence" value="ECO:0007669"/>
    <property type="project" value="TreeGrafter"/>
</dbReference>
<feature type="coiled-coil region" evidence="9">
    <location>
        <begin position="95"/>
        <end position="125"/>
    </location>
</feature>
<feature type="compositionally biased region" description="Polar residues" evidence="10">
    <location>
        <begin position="429"/>
        <end position="445"/>
    </location>
</feature>